<feature type="transmembrane region" description="Helical" evidence="1">
    <location>
        <begin position="219"/>
        <end position="238"/>
    </location>
</feature>
<dbReference type="InterPro" id="IPR013083">
    <property type="entry name" value="Znf_RING/FYVE/PHD"/>
</dbReference>
<evidence type="ECO:0000313" key="2">
    <source>
        <dbReference type="EMBL" id="KAF2660367.1"/>
    </source>
</evidence>
<feature type="transmembrane region" description="Helical" evidence="1">
    <location>
        <begin position="245"/>
        <end position="268"/>
    </location>
</feature>
<evidence type="ECO:0000256" key="1">
    <source>
        <dbReference type="SAM" id="Phobius"/>
    </source>
</evidence>
<name>A0A6A6TMD4_9PLEO</name>
<keyword evidence="1" id="KW-0812">Transmembrane</keyword>
<dbReference type="EMBL" id="MU004300">
    <property type="protein sequence ID" value="KAF2660367.1"/>
    <property type="molecule type" value="Genomic_DNA"/>
</dbReference>
<proteinExistence type="predicted"/>
<accession>A0A6A6TMD4</accession>
<feature type="transmembrane region" description="Helical" evidence="1">
    <location>
        <begin position="280"/>
        <end position="297"/>
    </location>
</feature>
<dbReference type="Gene3D" id="3.30.40.10">
    <property type="entry name" value="Zinc/RING finger domain, C3HC4 (zinc finger)"/>
    <property type="match status" value="1"/>
</dbReference>
<dbReference type="Proteomes" id="UP000799324">
    <property type="component" value="Unassembled WGS sequence"/>
</dbReference>
<keyword evidence="3" id="KW-1185">Reference proteome</keyword>
<reference evidence="2" key="1">
    <citation type="journal article" date="2020" name="Stud. Mycol.">
        <title>101 Dothideomycetes genomes: a test case for predicting lifestyles and emergence of pathogens.</title>
        <authorList>
            <person name="Haridas S."/>
            <person name="Albert R."/>
            <person name="Binder M."/>
            <person name="Bloem J."/>
            <person name="Labutti K."/>
            <person name="Salamov A."/>
            <person name="Andreopoulos B."/>
            <person name="Baker S."/>
            <person name="Barry K."/>
            <person name="Bills G."/>
            <person name="Bluhm B."/>
            <person name="Cannon C."/>
            <person name="Castanera R."/>
            <person name="Culley D."/>
            <person name="Daum C."/>
            <person name="Ezra D."/>
            <person name="Gonzalez J."/>
            <person name="Henrissat B."/>
            <person name="Kuo A."/>
            <person name="Liang C."/>
            <person name="Lipzen A."/>
            <person name="Lutzoni F."/>
            <person name="Magnuson J."/>
            <person name="Mondo S."/>
            <person name="Nolan M."/>
            <person name="Ohm R."/>
            <person name="Pangilinan J."/>
            <person name="Park H.-J."/>
            <person name="Ramirez L."/>
            <person name="Alfaro M."/>
            <person name="Sun H."/>
            <person name="Tritt A."/>
            <person name="Yoshinaga Y."/>
            <person name="Zwiers L.-H."/>
            <person name="Turgeon B."/>
            <person name="Goodwin S."/>
            <person name="Spatafora J."/>
            <person name="Crous P."/>
            <person name="Grigoriev I."/>
        </authorList>
    </citation>
    <scope>NUCLEOTIDE SEQUENCE</scope>
    <source>
        <strain evidence="2">CBS 122681</strain>
    </source>
</reference>
<dbReference type="SUPFAM" id="SSF57850">
    <property type="entry name" value="RING/U-box"/>
    <property type="match status" value="1"/>
</dbReference>
<feature type="transmembrane region" description="Helical" evidence="1">
    <location>
        <begin position="156"/>
        <end position="180"/>
    </location>
</feature>
<evidence type="ECO:0000313" key="3">
    <source>
        <dbReference type="Proteomes" id="UP000799324"/>
    </source>
</evidence>
<dbReference type="AlphaFoldDB" id="A0A6A6TMD4"/>
<keyword evidence="1" id="KW-1133">Transmembrane helix</keyword>
<protein>
    <recommendedName>
        <fullName evidence="4">RING-type domain-containing protein</fullName>
    </recommendedName>
</protein>
<gene>
    <name evidence="2" type="ORF">K491DRAFT_674870</name>
</gene>
<dbReference type="OrthoDB" id="5600418at2759"/>
<keyword evidence="1" id="KW-0472">Membrane</keyword>
<evidence type="ECO:0008006" key="4">
    <source>
        <dbReference type="Google" id="ProtNLM"/>
    </source>
</evidence>
<organism evidence="2 3">
    <name type="scientific">Lophiostoma macrostomum CBS 122681</name>
    <dbReference type="NCBI Taxonomy" id="1314788"/>
    <lineage>
        <taxon>Eukaryota</taxon>
        <taxon>Fungi</taxon>
        <taxon>Dikarya</taxon>
        <taxon>Ascomycota</taxon>
        <taxon>Pezizomycotina</taxon>
        <taxon>Dothideomycetes</taxon>
        <taxon>Pleosporomycetidae</taxon>
        <taxon>Pleosporales</taxon>
        <taxon>Lophiostomataceae</taxon>
        <taxon>Lophiostoma</taxon>
    </lineage>
</organism>
<sequence length="303" mass="33922">MALRLYNIPKLFQTYDIRAPETPPDPQEHCPFCFGKYRLQNGEESEEQCEPVQIYPCKHYVGKECIQQLIDNGMVDCQYCRTPVATLSSPVPRFIQWIAKRSWYTAQVDLVASHFEMGEEVRESVQNAHVVGAIRGRTFYINDAIRSWVAYTAAQALVCAKVLVCVVILQACAYIIFSIVGQFDLVEAFLDSSRWSPPIQEAIQPLLGPTLARYSKEAIIAYSTIGASASLTYGLLLAGFGNHMVVILLPLFLLLVSIVRVAILIVGWKCLFLVLMVNELGFGLINALLLGVAVWMARKTRIQ</sequence>